<dbReference type="Pfam" id="PF05195">
    <property type="entry name" value="AMP_N"/>
    <property type="match status" value="1"/>
</dbReference>
<dbReference type="OrthoDB" id="10261878at2759"/>
<sequence>ELGQPSPEAHPHLLKAGEVTRGVSRSTYELRRLKLASMLPEGGVAFVAGYGLRYMTRGIFYPFHQNTDLVYLTGLLEPDSAMLIERVGASSRGYRLTMFVRPRNKNTEMWDGPSAGLEGAKRFFGADEAKPIESLPNYIDDLLDSSTNIFTDLPMAQPTANPFKSTHIRFGSGHANSTLGHDPSITSLRELVDALRLIKGTEEVALMNQAGRIAGEGFAERTKPGITEHQLYALVDFEVRNRGAECLGYVPVVAGGKNALSIHYVKNNQILRDGDMVLVDAGAEVGGYCSDITRTWPVNGKFTRGQRELYEAVLRTQKACIKV</sequence>
<dbReference type="PANTHER" id="PTHR43226:SF4">
    <property type="entry name" value="XAA-PRO AMINOPEPTIDASE 3"/>
    <property type="match status" value="1"/>
</dbReference>
<dbReference type="GO" id="GO:0070006">
    <property type="term" value="F:metalloaminopeptidase activity"/>
    <property type="evidence" value="ECO:0007669"/>
    <property type="project" value="InterPro"/>
</dbReference>
<dbReference type="InterPro" id="IPR052433">
    <property type="entry name" value="X-Pro_dipept-like"/>
</dbReference>
<evidence type="ECO:0000256" key="4">
    <source>
        <dbReference type="ARBA" id="ARBA00022801"/>
    </source>
</evidence>
<name>A0A4P9W6L6_9FUNG</name>
<dbReference type="Gene3D" id="3.40.350.10">
    <property type="entry name" value="Creatinase/prolidase N-terminal domain"/>
    <property type="match status" value="1"/>
</dbReference>
<evidence type="ECO:0000256" key="1">
    <source>
        <dbReference type="ARBA" id="ARBA00001936"/>
    </source>
</evidence>
<dbReference type="SUPFAM" id="SSF53092">
    <property type="entry name" value="Creatinase/prolidase N-terminal domain"/>
    <property type="match status" value="1"/>
</dbReference>
<dbReference type="PANTHER" id="PTHR43226">
    <property type="entry name" value="XAA-PRO AMINOPEPTIDASE 3"/>
    <property type="match status" value="1"/>
</dbReference>
<feature type="non-terminal residue" evidence="7">
    <location>
        <position position="1"/>
    </location>
</feature>
<feature type="non-terminal residue" evidence="7">
    <location>
        <position position="323"/>
    </location>
</feature>
<comment type="similarity">
    <text evidence="2">Belongs to the peptidase M24B family.</text>
</comment>
<dbReference type="SMART" id="SM01011">
    <property type="entry name" value="AMP_N"/>
    <property type="match status" value="1"/>
</dbReference>
<keyword evidence="3" id="KW-0479">Metal-binding</keyword>
<dbReference type="EMBL" id="KZ997743">
    <property type="protein sequence ID" value="RKO87015.1"/>
    <property type="molecule type" value="Genomic_DNA"/>
</dbReference>
<dbReference type="GO" id="GO:0030145">
    <property type="term" value="F:manganese ion binding"/>
    <property type="evidence" value="ECO:0007669"/>
    <property type="project" value="InterPro"/>
</dbReference>
<protein>
    <submittedName>
        <fullName evidence="7">Peptidase M24, structural domain-containing protein</fullName>
    </submittedName>
</protein>
<dbReference type="AlphaFoldDB" id="A0A4P9W6L6"/>
<accession>A0A4P9W6L6</accession>
<keyword evidence="4" id="KW-0378">Hydrolase</keyword>
<keyword evidence="5" id="KW-0464">Manganese</keyword>
<comment type="cofactor">
    <cofactor evidence="1">
        <name>Mn(2+)</name>
        <dbReference type="ChEBI" id="CHEBI:29035"/>
    </cofactor>
</comment>
<dbReference type="GO" id="GO:0006508">
    <property type="term" value="P:proteolysis"/>
    <property type="evidence" value="ECO:0007669"/>
    <property type="project" value="TreeGrafter"/>
</dbReference>
<evidence type="ECO:0000313" key="7">
    <source>
        <dbReference type="EMBL" id="RKO87015.1"/>
    </source>
</evidence>
<dbReference type="InterPro" id="IPR007865">
    <property type="entry name" value="Aminopep_P_N"/>
</dbReference>
<evidence type="ECO:0000256" key="3">
    <source>
        <dbReference type="ARBA" id="ARBA00022723"/>
    </source>
</evidence>
<dbReference type="SUPFAM" id="SSF55920">
    <property type="entry name" value="Creatinase/aminopeptidase"/>
    <property type="match status" value="1"/>
</dbReference>
<dbReference type="InterPro" id="IPR036005">
    <property type="entry name" value="Creatinase/aminopeptidase-like"/>
</dbReference>
<feature type="domain" description="Aminopeptidase P N-terminal" evidence="6">
    <location>
        <begin position="23"/>
        <end position="160"/>
    </location>
</feature>
<reference evidence="8" key="1">
    <citation type="journal article" date="2018" name="Nat. Microbiol.">
        <title>Leveraging single-cell genomics to expand the fungal tree of life.</title>
        <authorList>
            <person name="Ahrendt S.R."/>
            <person name="Quandt C.A."/>
            <person name="Ciobanu D."/>
            <person name="Clum A."/>
            <person name="Salamov A."/>
            <person name="Andreopoulos B."/>
            <person name="Cheng J.F."/>
            <person name="Woyke T."/>
            <person name="Pelin A."/>
            <person name="Henrissat B."/>
            <person name="Reynolds N.K."/>
            <person name="Benny G.L."/>
            <person name="Smith M.E."/>
            <person name="James T.Y."/>
            <person name="Grigoriev I.V."/>
        </authorList>
    </citation>
    <scope>NUCLEOTIDE SEQUENCE [LARGE SCALE GENOMIC DNA]</scope>
</reference>
<dbReference type="GO" id="GO:0005739">
    <property type="term" value="C:mitochondrion"/>
    <property type="evidence" value="ECO:0007669"/>
    <property type="project" value="TreeGrafter"/>
</dbReference>
<proteinExistence type="inferred from homology"/>
<dbReference type="Pfam" id="PF00557">
    <property type="entry name" value="Peptidase_M24"/>
    <property type="match status" value="1"/>
</dbReference>
<evidence type="ECO:0000259" key="6">
    <source>
        <dbReference type="SMART" id="SM01011"/>
    </source>
</evidence>
<evidence type="ECO:0000256" key="2">
    <source>
        <dbReference type="ARBA" id="ARBA00008766"/>
    </source>
</evidence>
<dbReference type="Proteomes" id="UP000269721">
    <property type="component" value="Unassembled WGS sequence"/>
</dbReference>
<gene>
    <name evidence="7" type="ORF">BDK51DRAFT_3778</name>
</gene>
<dbReference type="InterPro" id="IPR029149">
    <property type="entry name" value="Creatin/AminoP/Spt16_N"/>
</dbReference>
<dbReference type="Gene3D" id="3.90.230.10">
    <property type="entry name" value="Creatinase/methionine aminopeptidase superfamily"/>
    <property type="match status" value="1"/>
</dbReference>
<organism evidence="7 8">
    <name type="scientific">Blyttiomyces helicus</name>
    <dbReference type="NCBI Taxonomy" id="388810"/>
    <lineage>
        <taxon>Eukaryota</taxon>
        <taxon>Fungi</taxon>
        <taxon>Fungi incertae sedis</taxon>
        <taxon>Chytridiomycota</taxon>
        <taxon>Chytridiomycota incertae sedis</taxon>
        <taxon>Chytridiomycetes</taxon>
        <taxon>Chytridiomycetes incertae sedis</taxon>
        <taxon>Blyttiomyces</taxon>
    </lineage>
</organism>
<evidence type="ECO:0000256" key="5">
    <source>
        <dbReference type="ARBA" id="ARBA00023211"/>
    </source>
</evidence>
<keyword evidence="8" id="KW-1185">Reference proteome</keyword>
<evidence type="ECO:0000313" key="8">
    <source>
        <dbReference type="Proteomes" id="UP000269721"/>
    </source>
</evidence>
<dbReference type="InterPro" id="IPR000994">
    <property type="entry name" value="Pept_M24"/>
</dbReference>